<evidence type="ECO:0000256" key="1">
    <source>
        <dbReference type="SAM" id="Coils"/>
    </source>
</evidence>
<proteinExistence type="predicted"/>
<evidence type="ECO:0000313" key="2">
    <source>
        <dbReference type="EMBL" id="KKN73461.1"/>
    </source>
</evidence>
<accession>A0A0F9VIW4</accession>
<comment type="caution">
    <text evidence="2">The sequence shown here is derived from an EMBL/GenBank/DDBJ whole genome shotgun (WGS) entry which is preliminary data.</text>
</comment>
<dbReference type="AlphaFoldDB" id="A0A0F9VIW4"/>
<organism evidence="2">
    <name type="scientific">marine sediment metagenome</name>
    <dbReference type="NCBI Taxonomy" id="412755"/>
    <lineage>
        <taxon>unclassified sequences</taxon>
        <taxon>metagenomes</taxon>
        <taxon>ecological metagenomes</taxon>
    </lineage>
</organism>
<feature type="coiled-coil region" evidence="1">
    <location>
        <begin position="32"/>
        <end position="66"/>
    </location>
</feature>
<gene>
    <name evidence="2" type="ORF">LCGC14_0400360</name>
</gene>
<dbReference type="EMBL" id="LAZR01000343">
    <property type="protein sequence ID" value="KKN73461.1"/>
    <property type="molecule type" value="Genomic_DNA"/>
</dbReference>
<keyword evidence="1" id="KW-0175">Coiled coil</keyword>
<protein>
    <submittedName>
        <fullName evidence="2">Uncharacterized protein</fullName>
    </submittedName>
</protein>
<name>A0A0F9VIW4_9ZZZZ</name>
<reference evidence="2" key="1">
    <citation type="journal article" date="2015" name="Nature">
        <title>Complex archaea that bridge the gap between prokaryotes and eukaryotes.</title>
        <authorList>
            <person name="Spang A."/>
            <person name="Saw J.H."/>
            <person name="Jorgensen S.L."/>
            <person name="Zaremba-Niedzwiedzka K."/>
            <person name="Martijn J."/>
            <person name="Lind A.E."/>
            <person name="van Eijk R."/>
            <person name="Schleper C."/>
            <person name="Guy L."/>
            <person name="Ettema T.J."/>
        </authorList>
    </citation>
    <scope>NUCLEOTIDE SEQUENCE</scope>
</reference>
<sequence length="76" mass="8766">MAGVEEMPIAIKKKRLSAIKGSEEKRFMIEDAARTMKRFAEIKREIREIKADKELLEAARTVLRQEITDTKKAMTS</sequence>